<name>A0A0F9FUF9_9ZZZZ</name>
<reference evidence="1" key="1">
    <citation type="journal article" date="2015" name="Nature">
        <title>Complex archaea that bridge the gap between prokaryotes and eukaryotes.</title>
        <authorList>
            <person name="Spang A."/>
            <person name="Saw J.H."/>
            <person name="Jorgensen S.L."/>
            <person name="Zaremba-Niedzwiedzka K."/>
            <person name="Martijn J."/>
            <person name="Lind A.E."/>
            <person name="van Eijk R."/>
            <person name="Schleper C."/>
            <person name="Guy L."/>
            <person name="Ettema T.J."/>
        </authorList>
    </citation>
    <scope>NUCLEOTIDE SEQUENCE</scope>
</reference>
<organism evidence="1">
    <name type="scientific">marine sediment metagenome</name>
    <dbReference type="NCBI Taxonomy" id="412755"/>
    <lineage>
        <taxon>unclassified sequences</taxon>
        <taxon>metagenomes</taxon>
        <taxon>ecological metagenomes</taxon>
    </lineage>
</organism>
<comment type="caution">
    <text evidence="1">The sequence shown here is derived from an EMBL/GenBank/DDBJ whole genome shotgun (WGS) entry which is preliminary data.</text>
</comment>
<dbReference type="EMBL" id="LAZR01031089">
    <property type="protein sequence ID" value="KKL54757.1"/>
    <property type="molecule type" value="Genomic_DNA"/>
</dbReference>
<accession>A0A0F9FUF9</accession>
<sequence>MGRYKDSDVLLIARRRAQEDSKHKFVYWWCPTCNMTDTTLVEYKATSRQCKCMRWMQWSYEPFKYAESSSG</sequence>
<proteinExistence type="predicted"/>
<gene>
    <name evidence="1" type="ORF">LCGC14_2262210</name>
</gene>
<evidence type="ECO:0000313" key="1">
    <source>
        <dbReference type="EMBL" id="KKL54757.1"/>
    </source>
</evidence>
<protein>
    <submittedName>
        <fullName evidence="1">Uncharacterized protein</fullName>
    </submittedName>
</protein>
<dbReference type="AlphaFoldDB" id="A0A0F9FUF9"/>